<dbReference type="GO" id="GO:0008234">
    <property type="term" value="F:cysteine-type peptidase activity"/>
    <property type="evidence" value="ECO:0007669"/>
    <property type="project" value="UniProtKB-KW"/>
</dbReference>
<evidence type="ECO:0000259" key="6">
    <source>
        <dbReference type="PROSITE" id="PS51781"/>
    </source>
</evidence>
<dbReference type="SUPFAM" id="SSF54001">
    <property type="entry name" value="Cysteine proteinases"/>
    <property type="match status" value="1"/>
</dbReference>
<name>F8FAL9_PAEMK</name>
<dbReference type="AlphaFoldDB" id="F8FAL9"/>
<dbReference type="EMBL" id="CP002869">
    <property type="protein sequence ID" value="AEI41108.1"/>
    <property type="molecule type" value="Genomic_DNA"/>
</dbReference>
<feature type="domain" description="SH3b" evidence="6">
    <location>
        <begin position="27"/>
        <end position="90"/>
    </location>
</feature>
<dbReference type="SUPFAM" id="SSF50044">
    <property type="entry name" value="SH3-domain"/>
    <property type="match status" value="1"/>
</dbReference>
<comment type="similarity">
    <text evidence="1">Belongs to the peptidase C40 family.</text>
</comment>
<feature type="chain" id="PRO_5003370507" evidence="5">
    <location>
        <begin position="27"/>
        <end position="334"/>
    </location>
</feature>
<evidence type="ECO:0000259" key="7">
    <source>
        <dbReference type="PROSITE" id="PS51935"/>
    </source>
</evidence>
<dbReference type="GO" id="GO:0006508">
    <property type="term" value="P:proteolysis"/>
    <property type="evidence" value="ECO:0007669"/>
    <property type="project" value="UniProtKB-KW"/>
</dbReference>
<evidence type="ECO:0000256" key="5">
    <source>
        <dbReference type="SAM" id="SignalP"/>
    </source>
</evidence>
<keyword evidence="3" id="KW-0378">Hydrolase</keyword>
<dbReference type="InterPro" id="IPR038765">
    <property type="entry name" value="Papain-like_cys_pep_sf"/>
</dbReference>
<proteinExistence type="inferred from homology"/>
<feature type="domain" description="SH3b" evidence="6">
    <location>
        <begin position="100"/>
        <end position="167"/>
    </location>
</feature>
<dbReference type="InterPro" id="IPR036028">
    <property type="entry name" value="SH3-like_dom_sf"/>
</dbReference>
<dbReference type="HOGENOM" id="CLU_016043_13_1_9"/>
<feature type="signal peptide" evidence="5">
    <location>
        <begin position="1"/>
        <end position="26"/>
    </location>
</feature>
<dbReference type="RefSeq" id="WP_013916269.1">
    <property type="nucleotide sequence ID" value="NC_015690.1"/>
</dbReference>
<dbReference type="PROSITE" id="PS51935">
    <property type="entry name" value="NLPC_P60"/>
    <property type="match status" value="1"/>
</dbReference>
<reference evidence="8 9" key="2">
    <citation type="journal article" date="2013" name="Genome Announc.">
        <title>Genome Sequence of Growth-Improving Paenibacillus mucilaginosus Strain KNP414.</title>
        <authorList>
            <person name="Lu J.J."/>
            <person name="Wang J.F."/>
            <person name="Hu X.F."/>
        </authorList>
    </citation>
    <scope>NUCLEOTIDE SEQUENCE [LARGE SCALE GENOMIC DNA]</scope>
    <source>
        <strain evidence="8 9">KNP414</strain>
    </source>
</reference>
<evidence type="ECO:0000256" key="2">
    <source>
        <dbReference type="ARBA" id="ARBA00022670"/>
    </source>
</evidence>
<protein>
    <submittedName>
        <fullName evidence="8">NLP/P60 family protein</fullName>
    </submittedName>
</protein>
<dbReference type="KEGG" id="pms:KNP414_02547"/>
<dbReference type="PROSITE" id="PS51781">
    <property type="entry name" value="SH3B"/>
    <property type="match status" value="2"/>
</dbReference>
<dbReference type="PANTHER" id="PTHR47053">
    <property type="entry name" value="MUREIN DD-ENDOPEPTIDASE MEPH-RELATED"/>
    <property type="match status" value="1"/>
</dbReference>
<dbReference type="InterPro" id="IPR000064">
    <property type="entry name" value="NLP_P60_dom"/>
</dbReference>
<dbReference type="InterPro" id="IPR051202">
    <property type="entry name" value="Peptidase_C40"/>
</dbReference>
<keyword evidence="5" id="KW-0732">Signal</keyword>
<dbReference type="SMART" id="SM00287">
    <property type="entry name" value="SH3b"/>
    <property type="match status" value="2"/>
</dbReference>
<dbReference type="InterPro" id="IPR003646">
    <property type="entry name" value="SH3-like_bac-type"/>
</dbReference>
<keyword evidence="2" id="KW-0645">Protease</keyword>
<evidence type="ECO:0000256" key="4">
    <source>
        <dbReference type="ARBA" id="ARBA00022807"/>
    </source>
</evidence>
<dbReference type="Pfam" id="PF00877">
    <property type="entry name" value="NLPC_P60"/>
    <property type="match status" value="1"/>
</dbReference>
<evidence type="ECO:0000256" key="1">
    <source>
        <dbReference type="ARBA" id="ARBA00007074"/>
    </source>
</evidence>
<evidence type="ECO:0000313" key="9">
    <source>
        <dbReference type="Proteomes" id="UP000006620"/>
    </source>
</evidence>
<dbReference type="Pfam" id="PF08239">
    <property type="entry name" value="SH3_3"/>
    <property type="match status" value="2"/>
</dbReference>
<dbReference type="Gene3D" id="3.90.1720.10">
    <property type="entry name" value="endopeptidase domain like (from Nostoc punctiforme)"/>
    <property type="match status" value="1"/>
</dbReference>
<dbReference type="PANTHER" id="PTHR47053:SF1">
    <property type="entry name" value="MUREIN DD-ENDOPEPTIDASE MEPH-RELATED"/>
    <property type="match status" value="1"/>
</dbReference>
<organism evidence="8 9">
    <name type="scientific">Paenibacillus mucilaginosus (strain KNP414)</name>
    <dbReference type="NCBI Taxonomy" id="1036673"/>
    <lineage>
        <taxon>Bacteria</taxon>
        <taxon>Bacillati</taxon>
        <taxon>Bacillota</taxon>
        <taxon>Bacilli</taxon>
        <taxon>Bacillales</taxon>
        <taxon>Paenibacillaceae</taxon>
        <taxon>Paenibacillus</taxon>
    </lineage>
</organism>
<gene>
    <name evidence="8" type="ordered locus">KNP414_02547</name>
</gene>
<sequence>MKRIITAASAALIAGVFALPQGQAQAATTSTIVSDVSFRKAPDTDAARIRYLQEDEKVTVVSKVNDYWYKVTDKNGVTGYVSSSSKYISAPRTTSTGTAAASNTGKIVSGVSFRKAADTDAARIRYLQEGETVTILDKVNSYWYKVKDKNGVTGYVSTSSKYISASYKGTASAAPAGTTSGGTSSSTTSTQKVEKVIAAGMKYLGTPYEYGSDRSTVATFDCSDFVRQAFKDALGVTLPSNSRTQADYVREHSSRIVTDIDNLKRGDLVFFMSYRGSSLSAYSGMDKSAQRITHVGIYLGDGKMLNTWGTGGVKVDTITGRHWEGRFIFGGSAL</sequence>
<keyword evidence="4" id="KW-0788">Thiol protease</keyword>
<reference evidence="9" key="1">
    <citation type="submission" date="2011-06" db="EMBL/GenBank/DDBJ databases">
        <title>Complete genome sequence of Paenibacillus mucilaginosus KNP414.</title>
        <authorList>
            <person name="Wang J."/>
            <person name="Hu S."/>
            <person name="Hu X."/>
            <person name="Zhang B."/>
            <person name="Dong D."/>
            <person name="Zhang S."/>
            <person name="Zhao K."/>
            <person name="Wu D."/>
        </authorList>
    </citation>
    <scope>NUCLEOTIDE SEQUENCE [LARGE SCALE GENOMIC DNA]</scope>
    <source>
        <strain evidence="9">KNP414</strain>
    </source>
</reference>
<evidence type="ECO:0000313" key="8">
    <source>
        <dbReference type="EMBL" id="AEI41108.1"/>
    </source>
</evidence>
<dbReference type="Proteomes" id="UP000006620">
    <property type="component" value="Chromosome"/>
</dbReference>
<accession>F8FAL9</accession>
<dbReference type="Gene3D" id="2.30.30.40">
    <property type="entry name" value="SH3 Domains"/>
    <property type="match status" value="2"/>
</dbReference>
<evidence type="ECO:0000256" key="3">
    <source>
        <dbReference type="ARBA" id="ARBA00022801"/>
    </source>
</evidence>
<feature type="domain" description="NlpC/P60" evidence="7">
    <location>
        <begin position="190"/>
        <end position="334"/>
    </location>
</feature>
<dbReference type="PATRIC" id="fig|1036673.3.peg.2307"/>